<organism evidence="1 2">
    <name type="scientific">Batillaria attramentaria</name>
    <dbReference type="NCBI Taxonomy" id="370345"/>
    <lineage>
        <taxon>Eukaryota</taxon>
        <taxon>Metazoa</taxon>
        <taxon>Spiralia</taxon>
        <taxon>Lophotrochozoa</taxon>
        <taxon>Mollusca</taxon>
        <taxon>Gastropoda</taxon>
        <taxon>Caenogastropoda</taxon>
        <taxon>Sorbeoconcha</taxon>
        <taxon>Cerithioidea</taxon>
        <taxon>Batillariidae</taxon>
        <taxon>Batillaria</taxon>
    </lineage>
</organism>
<gene>
    <name evidence="1" type="ORF">BaRGS_00003544</name>
</gene>
<keyword evidence="2" id="KW-1185">Reference proteome</keyword>
<sequence length="51" mass="5651">MQVFPDTQSIDRIASSQKCVKKRALSDEEQNAPLRRTLDFLSHCADPGGCS</sequence>
<name>A0ABD0M121_9CAEN</name>
<accession>A0ABD0M121</accession>
<feature type="non-terminal residue" evidence="1">
    <location>
        <position position="51"/>
    </location>
</feature>
<dbReference type="EMBL" id="JACVVK020000011">
    <property type="protein sequence ID" value="KAK7505382.1"/>
    <property type="molecule type" value="Genomic_DNA"/>
</dbReference>
<reference evidence="1 2" key="1">
    <citation type="journal article" date="2023" name="Sci. Data">
        <title>Genome assembly of the Korean intertidal mud-creeper Batillaria attramentaria.</title>
        <authorList>
            <person name="Patra A.K."/>
            <person name="Ho P.T."/>
            <person name="Jun S."/>
            <person name="Lee S.J."/>
            <person name="Kim Y."/>
            <person name="Won Y.J."/>
        </authorList>
    </citation>
    <scope>NUCLEOTIDE SEQUENCE [LARGE SCALE GENOMIC DNA]</scope>
    <source>
        <strain evidence="1">Wonlab-2016</strain>
    </source>
</reference>
<comment type="caution">
    <text evidence="1">The sequence shown here is derived from an EMBL/GenBank/DDBJ whole genome shotgun (WGS) entry which is preliminary data.</text>
</comment>
<evidence type="ECO:0000313" key="2">
    <source>
        <dbReference type="Proteomes" id="UP001519460"/>
    </source>
</evidence>
<dbReference type="AlphaFoldDB" id="A0ABD0M121"/>
<dbReference type="Proteomes" id="UP001519460">
    <property type="component" value="Unassembled WGS sequence"/>
</dbReference>
<evidence type="ECO:0000313" key="1">
    <source>
        <dbReference type="EMBL" id="KAK7505382.1"/>
    </source>
</evidence>
<protein>
    <submittedName>
        <fullName evidence="1">Uncharacterized protein</fullName>
    </submittedName>
</protein>
<proteinExistence type="predicted"/>